<reference evidence="1 2" key="1">
    <citation type="submission" date="2023-08" db="EMBL/GenBank/DDBJ databases">
        <title>A Necator americanus chromosomal reference genome.</title>
        <authorList>
            <person name="Ilik V."/>
            <person name="Petrzelkova K.J."/>
            <person name="Pardy F."/>
            <person name="Fuh T."/>
            <person name="Niatou-Singa F.S."/>
            <person name="Gouil Q."/>
            <person name="Baker L."/>
            <person name="Ritchie M.E."/>
            <person name="Jex A.R."/>
            <person name="Gazzola D."/>
            <person name="Li H."/>
            <person name="Toshio Fujiwara R."/>
            <person name="Zhan B."/>
            <person name="Aroian R.V."/>
            <person name="Pafco B."/>
            <person name="Schwarz E.M."/>
        </authorList>
    </citation>
    <scope>NUCLEOTIDE SEQUENCE [LARGE SCALE GENOMIC DNA]</scope>
    <source>
        <strain evidence="1 2">Aroian</strain>
        <tissue evidence="1">Whole animal</tissue>
    </source>
</reference>
<evidence type="ECO:0000313" key="1">
    <source>
        <dbReference type="EMBL" id="KAK6742931.1"/>
    </source>
</evidence>
<evidence type="ECO:0000313" key="2">
    <source>
        <dbReference type="Proteomes" id="UP001303046"/>
    </source>
</evidence>
<protein>
    <submittedName>
        <fullName evidence="1">Uncharacterized protein</fullName>
    </submittedName>
</protein>
<accession>A0ABR1D0L8</accession>
<comment type="caution">
    <text evidence="1">The sequence shown here is derived from an EMBL/GenBank/DDBJ whole genome shotgun (WGS) entry which is preliminary data.</text>
</comment>
<gene>
    <name evidence="1" type="primary">Necator_chrIII.g11056</name>
    <name evidence="1" type="ORF">RB195_010291</name>
</gene>
<organism evidence="1 2">
    <name type="scientific">Necator americanus</name>
    <name type="common">Human hookworm</name>
    <dbReference type="NCBI Taxonomy" id="51031"/>
    <lineage>
        <taxon>Eukaryota</taxon>
        <taxon>Metazoa</taxon>
        <taxon>Ecdysozoa</taxon>
        <taxon>Nematoda</taxon>
        <taxon>Chromadorea</taxon>
        <taxon>Rhabditida</taxon>
        <taxon>Rhabditina</taxon>
        <taxon>Rhabditomorpha</taxon>
        <taxon>Strongyloidea</taxon>
        <taxon>Ancylostomatidae</taxon>
        <taxon>Bunostominae</taxon>
        <taxon>Necator</taxon>
    </lineage>
</organism>
<proteinExistence type="predicted"/>
<sequence>MKLTTSSSVKGSVISSRRGIEKIICDFYSDLFDSHVLLAPHHPREDGNVISEVRKIPKQWKTSKTVLLYKKGDLHYIGSFGLLSVIYGITRVQDLDTGSVPST</sequence>
<keyword evidence="2" id="KW-1185">Reference proteome</keyword>
<dbReference type="EMBL" id="JAVFWL010000003">
    <property type="protein sequence ID" value="KAK6742931.1"/>
    <property type="molecule type" value="Genomic_DNA"/>
</dbReference>
<name>A0ABR1D0L8_NECAM</name>
<dbReference type="Proteomes" id="UP001303046">
    <property type="component" value="Unassembled WGS sequence"/>
</dbReference>